<keyword evidence="3" id="KW-1185">Reference proteome</keyword>
<name>A0AAD1WLG4_PELCU</name>
<evidence type="ECO:0000256" key="1">
    <source>
        <dbReference type="SAM" id="MobiDB-lite"/>
    </source>
</evidence>
<organism evidence="2 3">
    <name type="scientific">Pelobates cultripes</name>
    <name type="common">Western spadefoot toad</name>
    <dbReference type="NCBI Taxonomy" id="61616"/>
    <lineage>
        <taxon>Eukaryota</taxon>
        <taxon>Metazoa</taxon>
        <taxon>Chordata</taxon>
        <taxon>Craniata</taxon>
        <taxon>Vertebrata</taxon>
        <taxon>Euteleostomi</taxon>
        <taxon>Amphibia</taxon>
        <taxon>Batrachia</taxon>
        <taxon>Anura</taxon>
        <taxon>Pelobatoidea</taxon>
        <taxon>Pelobatidae</taxon>
        <taxon>Pelobates</taxon>
    </lineage>
</organism>
<feature type="compositionally biased region" description="Basic and acidic residues" evidence="1">
    <location>
        <begin position="67"/>
        <end position="77"/>
    </location>
</feature>
<protein>
    <submittedName>
        <fullName evidence="2">Uncharacterized protein</fullName>
    </submittedName>
</protein>
<proteinExistence type="predicted"/>
<dbReference type="EMBL" id="OW240919">
    <property type="protein sequence ID" value="CAH2312546.1"/>
    <property type="molecule type" value="Genomic_DNA"/>
</dbReference>
<dbReference type="Proteomes" id="UP001295444">
    <property type="component" value="Chromosome 08"/>
</dbReference>
<sequence length="223" mass="25140">MEGMVFHGLTGFYRTRIPNYGNRALSSKIDESFAVIGIKLNIHSTSELKDRGRRGKVVALPSLSHKTDSIQTDRSDLGPKPIVPPTDPSGKPIISSASDFQSILSTAKVQTDKGHDELKMAGQASRSEKDMLVLVAEAKKIKAEFESVRKMLKEIVEKQQSQIMERTYHLKEGGQLNRLRCLSFIQKTKQREEDLSLARARLYELKEKKLEQLKITGSPIKYK</sequence>
<feature type="region of interest" description="Disordered" evidence="1">
    <location>
        <begin position="67"/>
        <end position="89"/>
    </location>
</feature>
<accession>A0AAD1WLG4</accession>
<dbReference type="AlphaFoldDB" id="A0AAD1WLG4"/>
<gene>
    <name evidence="2" type="ORF">PECUL_23A053327</name>
</gene>
<evidence type="ECO:0000313" key="2">
    <source>
        <dbReference type="EMBL" id="CAH2312546.1"/>
    </source>
</evidence>
<evidence type="ECO:0000313" key="3">
    <source>
        <dbReference type="Proteomes" id="UP001295444"/>
    </source>
</evidence>
<reference evidence="2" key="1">
    <citation type="submission" date="2022-03" db="EMBL/GenBank/DDBJ databases">
        <authorList>
            <person name="Alioto T."/>
            <person name="Alioto T."/>
            <person name="Gomez Garrido J."/>
        </authorList>
    </citation>
    <scope>NUCLEOTIDE SEQUENCE</scope>
</reference>